<proteinExistence type="predicted"/>
<keyword evidence="2" id="KW-1185">Reference proteome</keyword>
<organism evidence="1 2">
    <name type="scientific">Kingdonia uniflora</name>
    <dbReference type="NCBI Taxonomy" id="39325"/>
    <lineage>
        <taxon>Eukaryota</taxon>
        <taxon>Viridiplantae</taxon>
        <taxon>Streptophyta</taxon>
        <taxon>Embryophyta</taxon>
        <taxon>Tracheophyta</taxon>
        <taxon>Spermatophyta</taxon>
        <taxon>Magnoliopsida</taxon>
        <taxon>Ranunculales</taxon>
        <taxon>Circaeasteraceae</taxon>
        <taxon>Kingdonia</taxon>
    </lineage>
</organism>
<evidence type="ECO:0000313" key="1">
    <source>
        <dbReference type="EMBL" id="KAF6136345.1"/>
    </source>
</evidence>
<accession>A0A7J7L143</accession>
<dbReference type="Proteomes" id="UP000541444">
    <property type="component" value="Unassembled WGS sequence"/>
</dbReference>
<dbReference type="AlphaFoldDB" id="A0A7J7L143"/>
<evidence type="ECO:0000313" key="2">
    <source>
        <dbReference type="Proteomes" id="UP000541444"/>
    </source>
</evidence>
<reference evidence="1 2" key="1">
    <citation type="journal article" date="2020" name="IScience">
        <title>Genome Sequencing of the Endangered Kingdonia uniflora (Circaeasteraceae, Ranunculales) Reveals Potential Mechanisms of Evolutionary Specialization.</title>
        <authorList>
            <person name="Sun Y."/>
            <person name="Deng T."/>
            <person name="Zhang A."/>
            <person name="Moore M.J."/>
            <person name="Landis J.B."/>
            <person name="Lin N."/>
            <person name="Zhang H."/>
            <person name="Zhang X."/>
            <person name="Huang J."/>
            <person name="Zhang X."/>
            <person name="Sun H."/>
            <person name="Wang H."/>
        </authorList>
    </citation>
    <scope>NUCLEOTIDE SEQUENCE [LARGE SCALE GENOMIC DNA]</scope>
    <source>
        <strain evidence="1">TB1705</strain>
        <tissue evidence="1">Leaf</tissue>
    </source>
</reference>
<name>A0A7J7L143_9MAGN</name>
<comment type="caution">
    <text evidence="1">The sequence shown here is derived from an EMBL/GenBank/DDBJ whole genome shotgun (WGS) entry which is preliminary data.</text>
</comment>
<protein>
    <submittedName>
        <fullName evidence="1">Uncharacterized protein</fullName>
    </submittedName>
</protein>
<dbReference type="EMBL" id="JACGCM010002742">
    <property type="protein sequence ID" value="KAF6136345.1"/>
    <property type="molecule type" value="Genomic_DNA"/>
</dbReference>
<gene>
    <name evidence="1" type="ORF">GIB67_025231</name>
</gene>
<sequence>MMQAMRDTTKSEQSWSRLLTHPHVETHKVCSPVIYLAGMLLELKAHSFEWLGFLQKQFSWSVQFRGVRASIRVPCCIICLLWVDVQGDVVMKVCNNCRSDLEREYYYLCFYYLYTGGMAIRDRSSYKIKGDGTTSNLGETTNSIRRQMSEPQGGYKNA</sequence>